<evidence type="ECO:0000313" key="2">
    <source>
        <dbReference type="EMBL" id="MBB2922237.1"/>
    </source>
</evidence>
<feature type="signal peptide" evidence="1">
    <location>
        <begin position="1"/>
        <end position="30"/>
    </location>
</feature>
<dbReference type="RefSeq" id="WP_183295227.1">
    <property type="nucleotide sequence ID" value="NZ_JACHVX010000002.1"/>
</dbReference>
<evidence type="ECO:0000256" key="1">
    <source>
        <dbReference type="SAM" id="SignalP"/>
    </source>
</evidence>
<dbReference type="EMBL" id="JACHVX010000002">
    <property type="protein sequence ID" value="MBB2922237.1"/>
    <property type="molecule type" value="Genomic_DNA"/>
</dbReference>
<feature type="chain" id="PRO_5031263220" evidence="1">
    <location>
        <begin position="31"/>
        <end position="89"/>
    </location>
</feature>
<dbReference type="Proteomes" id="UP000518206">
    <property type="component" value="Unassembled WGS sequence"/>
</dbReference>
<comment type="caution">
    <text evidence="2">The sequence shown here is derived from an EMBL/GenBank/DDBJ whole genome shotgun (WGS) entry which is preliminary data.</text>
</comment>
<accession>A0A7W4YAY9</accession>
<proteinExistence type="predicted"/>
<organism evidence="2 3">
    <name type="scientific">Cellulomonas cellasea</name>
    <dbReference type="NCBI Taxonomy" id="43670"/>
    <lineage>
        <taxon>Bacteria</taxon>
        <taxon>Bacillati</taxon>
        <taxon>Actinomycetota</taxon>
        <taxon>Actinomycetes</taxon>
        <taxon>Micrococcales</taxon>
        <taxon>Cellulomonadaceae</taxon>
        <taxon>Cellulomonas</taxon>
    </lineage>
</organism>
<keyword evidence="1" id="KW-0732">Signal</keyword>
<reference evidence="2 3" key="1">
    <citation type="submission" date="2020-08" db="EMBL/GenBank/DDBJ databases">
        <title>The Agave Microbiome: Exploring the role of microbial communities in plant adaptations to desert environments.</title>
        <authorList>
            <person name="Partida-Martinez L.P."/>
        </authorList>
    </citation>
    <scope>NUCLEOTIDE SEQUENCE [LARGE SCALE GENOMIC DNA]</scope>
    <source>
        <strain evidence="2 3">RAS26</strain>
    </source>
</reference>
<evidence type="ECO:0000313" key="3">
    <source>
        <dbReference type="Proteomes" id="UP000518206"/>
    </source>
</evidence>
<protein>
    <submittedName>
        <fullName evidence="2">Uncharacterized protein</fullName>
    </submittedName>
</protein>
<name>A0A7W4YAY9_9CELL</name>
<reference evidence="2 3" key="2">
    <citation type="submission" date="2020-08" db="EMBL/GenBank/DDBJ databases">
        <authorList>
            <person name="Partida-Martinez L."/>
            <person name="Huntemann M."/>
            <person name="Clum A."/>
            <person name="Wang J."/>
            <person name="Palaniappan K."/>
            <person name="Ritter S."/>
            <person name="Chen I.-M."/>
            <person name="Stamatis D."/>
            <person name="Reddy T."/>
            <person name="O'Malley R."/>
            <person name="Daum C."/>
            <person name="Shapiro N."/>
            <person name="Ivanova N."/>
            <person name="Kyrpides N."/>
            <person name="Woyke T."/>
        </authorList>
    </citation>
    <scope>NUCLEOTIDE SEQUENCE [LARGE SCALE GENOMIC DNA]</scope>
    <source>
        <strain evidence="2 3">RAS26</strain>
    </source>
</reference>
<dbReference type="AlphaFoldDB" id="A0A7W4YAY9"/>
<sequence length="89" mass="9867">MQRSRKIASSALLTLALTTGAIGATSPAHAVEGNRVYVEAGSEARARALCLDKQSQYSSMRVRITKSCHLWGVDYPADRYYYAFYWTAS</sequence>
<gene>
    <name evidence="2" type="ORF">FHR80_001149</name>
</gene>